<keyword evidence="9" id="KW-0489">Methyltransferase</keyword>
<dbReference type="GO" id="GO:0005886">
    <property type="term" value="C:plasma membrane"/>
    <property type="evidence" value="ECO:0007669"/>
    <property type="project" value="UniProtKB-SubCell"/>
</dbReference>
<dbReference type="GO" id="GO:0004190">
    <property type="term" value="F:aspartic-type endopeptidase activity"/>
    <property type="evidence" value="ECO:0007669"/>
    <property type="project" value="UniProtKB-EC"/>
</dbReference>
<dbReference type="AlphaFoldDB" id="A0A7V5HZ44"/>
<proteinExistence type="inferred from homology"/>
<feature type="domain" description="Prepilin type IV endopeptidase peptidase" evidence="11">
    <location>
        <begin position="112"/>
        <end position="218"/>
    </location>
</feature>
<evidence type="ECO:0000256" key="1">
    <source>
        <dbReference type="ARBA" id="ARBA00004429"/>
    </source>
</evidence>
<feature type="transmembrane region" description="Helical" evidence="10">
    <location>
        <begin position="160"/>
        <end position="178"/>
    </location>
</feature>
<dbReference type="PANTHER" id="PTHR30487">
    <property type="entry name" value="TYPE 4 PREPILIN-LIKE PROTEINS LEADER PEPTIDE-PROCESSING ENZYME"/>
    <property type="match status" value="1"/>
</dbReference>
<comment type="subcellular location">
    <subcellularLocation>
        <location evidence="1">Cell inner membrane</location>
        <topology evidence="1">Multi-pass membrane protein</topology>
    </subcellularLocation>
    <subcellularLocation>
        <location evidence="9">Cell membrane</location>
        <topology evidence="9">Multi-pass membrane protein</topology>
    </subcellularLocation>
</comment>
<dbReference type="GO" id="GO:0006465">
    <property type="term" value="P:signal peptide processing"/>
    <property type="evidence" value="ECO:0007669"/>
    <property type="project" value="TreeGrafter"/>
</dbReference>
<keyword evidence="4" id="KW-0997">Cell inner membrane</keyword>
<evidence type="ECO:0000256" key="5">
    <source>
        <dbReference type="ARBA" id="ARBA00022692"/>
    </source>
</evidence>
<evidence type="ECO:0000256" key="2">
    <source>
        <dbReference type="ARBA" id="ARBA00005801"/>
    </source>
</evidence>
<feature type="transmembrane region" description="Helical" evidence="10">
    <location>
        <begin position="198"/>
        <end position="223"/>
    </location>
</feature>
<evidence type="ECO:0000256" key="10">
    <source>
        <dbReference type="SAM" id="Phobius"/>
    </source>
</evidence>
<dbReference type="PANTHER" id="PTHR30487:SF0">
    <property type="entry name" value="PREPILIN LEADER PEPTIDASE_N-METHYLTRANSFERASE-RELATED"/>
    <property type="match status" value="1"/>
</dbReference>
<evidence type="ECO:0000259" key="11">
    <source>
        <dbReference type="Pfam" id="PF01478"/>
    </source>
</evidence>
<feature type="transmembrane region" description="Helical" evidence="10">
    <location>
        <begin position="235"/>
        <end position="254"/>
    </location>
</feature>
<dbReference type="InterPro" id="IPR000045">
    <property type="entry name" value="Prepilin_IV_endopep_pep"/>
</dbReference>
<dbReference type="GO" id="GO:0008168">
    <property type="term" value="F:methyltransferase activity"/>
    <property type="evidence" value="ECO:0007669"/>
    <property type="project" value="UniProtKB-KW"/>
</dbReference>
<comment type="function">
    <text evidence="9">Plays an essential role in type IV pili and type II pseudopili formation by proteolytically removing the leader sequence from substrate proteins and subsequently monomethylating the alpha-amino group of the newly exposed N-terminal phenylalanine.</text>
</comment>
<evidence type="ECO:0000256" key="4">
    <source>
        <dbReference type="ARBA" id="ARBA00022519"/>
    </source>
</evidence>
<reference evidence="13" key="1">
    <citation type="journal article" date="2020" name="mSystems">
        <title>Genome- and Community-Level Interaction Insights into Carbon Utilization and Element Cycling Functions of Hydrothermarchaeota in Hydrothermal Sediment.</title>
        <authorList>
            <person name="Zhou Z."/>
            <person name="Liu Y."/>
            <person name="Xu W."/>
            <person name="Pan J."/>
            <person name="Luo Z.H."/>
            <person name="Li M."/>
        </authorList>
    </citation>
    <scope>NUCLEOTIDE SEQUENCE [LARGE SCALE GENOMIC DNA]</scope>
    <source>
        <strain evidence="13">HyVt-92</strain>
    </source>
</reference>
<dbReference type="EC" id="2.1.1.-" evidence="9"/>
<name>A0A7V5HZ44_UNCAE</name>
<feature type="domain" description="Prepilin peptidase A24 N-terminal" evidence="12">
    <location>
        <begin position="11"/>
        <end position="94"/>
    </location>
</feature>
<feature type="transmembrane region" description="Helical" evidence="10">
    <location>
        <begin position="74"/>
        <end position="92"/>
    </location>
</feature>
<dbReference type="PRINTS" id="PR00864">
    <property type="entry name" value="PREPILNPTASE"/>
</dbReference>
<evidence type="ECO:0000256" key="9">
    <source>
        <dbReference type="RuleBase" id="RU003794"/>
    </source>
</evidence>
<dbReference type="Pfam" id="PF01478">
    <property type="entry name" value="Peptidase_A24"/>
    <property type="match status" value="1"/>
</dbReference>
<keyword evidence="9" id="KW-0645">Protease</keyword>
<feature type="transmembrane region" description="Helical" evidence="10">
    <location>
        <begin position="104"/>
        <end position="123"/>
    </location>
</feature>
<dbReference type="EC" id="3.4.23.43" evidence="9"/>
<keyword evidence="9" id="KW-0511">Multifunctional enzyme</keyword>
<keyword evidence="6 10" id="KW-1133">Transmembrane helix</keyword>
<keyword evidence="3" id="KW-1003">Cell membrane</keyword>
<dbReference type="InterPro" id="IPR010627">
    <property type="entry name" value="Prepilin_pept_A24_N"/>
</dbReference>
<comment type="similarity">
    <text evidence="2 8">Belongs to the peptidase A24 family.</text>
</comment>
<dbReference type="Proteomes" id="UP000886070">
    <property type="component" value="Unassembled WGS sequence"/>
</dbReference>
<protein>
    <recommendedName>
        <fullName evidence="9">Prepilin leader peptidase/N-methyltransferase</fullName>
        <ecNumber evidence="9">2.1.1.-</ecNumber>
        <ecNumber evidence="9">3.4.23.43</ecNumber>
    </recommendedName>
</protein>
<keyword evidence="5 9" id="KW-0812">Transmembrane</keyword>
<evidence type="ECO:0000256" key="8">
    <source>
        <dbReference type="RuleBase" id="RU003793"/>
    </source>
</evidence>
<keyword evidence="7 10" id="KW-0472">Membrane</keyword>
<dbReference type="GO" id="GO:0032259">
    <property type="term" value="P:methylation"/>
    <property type="evidence" value="ECO:0007669"/>
    <property type="project" value="UniProtKB-KW"/>
</dbReference>
<keyword evidence="9" id="KW-0378">Hydrolase</keyword>
<dbReference type="Gene3D" id="1.20.120.1220">
    <property type="match status" value="1"/>
</dbReference>
<dbReference type="Pfam" id="PF06750">
    <property type="entry name" value="A24_N_bact"/>
    <property type="match status" value="1"/>
</dbReference>
<dbReference type="InterPro" id="IPR050882">
    <property type="entry name" value="Prepilin_peptidase/N-MTase"/>
</dbReference>
<comment type="catalytic activity">
    <reaction evidence="9">
        <text>Typically cleaves a -Gly-|-Phe- bond to release an N-terminal, basic peptide of 5-8 residues from type IV prepilin, and then N-methylates the new N-terminal amino group, the methyl donor being S-adenosyl-L-methionine.</text>
        <dbReference type="EC" id="3.4.23.43"/>
    </reaction>
</comment>
<dbReference type="InterPro" id="IPR014032">
    <property type="entry name" value="Peptidase_A24A_bac"/>
</dbReference>
<feature type="transmembrane region" description="Helical" evidence="10">
    <location>
        <begin position="7"/>
        <end position="27"/>
    </location>
</feature>
<evidence type="ECO:0000256" key="3">
    <source>
        <dbReference type="ARBA" id="ARBA00022475"/>
    </source>
</evidence>
<feature type="transmembrane region" description="Helical" evidence="10">
    <location>
        <begin position="135"/>
        <end position="154"/>
    </location>
</feature>
<evidence type="ECO:0000256" key="7">
    <source>
        <dbReference type="ARBA" id="ARBA00023136"/>
    </source>
</evidence>
<sequence>MSFLFSLFIFLLGVSIGSFLNVVIYRLPKGESILYPPSHCPECGKKILWYDNIPLLSFILLGGKCRACKKKISWRYPVVELSCGIFFLLSLWRYLNLIYIKPFFILYLIKELFFISVLIPVFFIDIEHQIIPDCLSYSLIFSSLILSTFQGFLIPSLKGVALGAGIFLLIFYLSLLFLRQPGMGMGDVKIASGIGAFFGWKMALLSFFLSFFLGALVAGIFLLLGRKKMKDKIPFGPFLVTGSFITLFLGKKIVEVYLNLFW</sequence>
<keyword evidence="9" id="KW-0808">Transferase</keyword>
<dbReference type="EMBL" id="DRTT01000108">
    <property type="protein sequence ID" value="HHF98598.1"/>
    <property type="molecule type" value="Genomic_DNA"/>
</dbReference>
<organism evidence="13">
    <name type="scientific">Aerophobetes bacterium</name>
    <dbReference type="NCBI Taxonomy" id="2030807"/>
    <lineage>
        <taxon>Bacteria</taxon>
        <taxon>Candidatus Aerophobota</taxon>
    </lineage>
</organism>
<comment type="caution">
    <text evidence="13">The sequence shown here is derived from an EMBL/GenBank/DDBJ whole genome shotgun (WGS) entry which is preliminary data.</text>
</comment>
<accession>A0A7V5HZ44</accession>
<evidence type="ECO:0000256" key="6">
    <source>
        <dbReference type="ARBA" id="ARBA00022989"/>
    </source>
</evidence>
<evidence type="ECO:0000259" key="12">
    <source>
        <dbReference type="Pfam" id="PF06750"/>
    </source>
</evidence>
<gene>
    <name evidence="13" type="ORF">ENL39_03820</name>
</gene>
<evidence type="ECO:0000313" key="13">
    <source>
        <dbReference type="EMBL" id="HHF98598.1"/>
    </source>
</evidence>